<dbReference type="SUPFAM" id="SSF82153">
    <property type="entry name" value="FAS1 domain"/>
    <property type="match status" value="1"/>
</dbReference>
<protein>
    <submittedName>
        <fullName evidence="4">BA75_02994T0</fullName>
    </submittedName>
</protein>
<feature type="signal peptide" evidence="2">
    <location>
        <begin position="1"/>
        <end position="18"/>
    </location>
</feature>
<dbReference type="InterPro" id="IPR040200">
    <property type="entry name" value="Mug57-like"/>
</dbReference>
<gene>
    <name evidence="4" type="primary">YDR262W</name>
    <name evidence="4" type="ORF">ATY40_BA7502994</name>
</gene>
<feature type="domain" description="FAS1" evidence="3">
    <location>
        <begin position="111"/>
        <end position="265"/>
    </location>
</feature>
<keyword evidence="1 2" id="KW-0732">Signal</keyword>
<organism evidence="4 5">
    <name type="scientific">Komagataella pastoris</name>
    <name type="common">Yeast</name>
    <name type="synonym">Pichia pastoris</name>
    <dbReference type="NCBI Taxonomy" id="4922"/>
    <lineage>
        <taxon>Eukaryota</taxon>
        <taxon>Fungi</taxon>
        <taxon>Dikarya</taxon>
        <taxon>Ascomycota</taxon>
        <taxon>Saccharomycotina</taxon>
        <taxon>Pichiomycetes</taxon>
        <taxon>Pichiales</taxon>
        <taxon>Pichiaceae</taxon>
        <taxon>Komagataella</taxon>
    </lineage>
</organism>
<dbReference type="AlphaFoldDB" id="A0A1B2JDF4"/>
<keyword evidence="5" id="KW-1185">Reference proteome</keyword>
<proteinExistence type="predicted"/>
<evidence type="ECO:0000256" key="1">
    <source>
        <dbReference type="ARBA" id="ARBA00022729"/>
    </source>
</evidence>
<reference evidence="4 5" key="1">
    <citation type="submission" date="2016-02" db="EMBL/GenBank/DDBJ databases">
        <title>Comparative genomic and transcriptomic foundation for Pichia pastoris.</title>
        <authorList>
            <person name="Love K.R."/>
            <person name="Shah K.A."/>
            <person name="Whittaker C.A."/>
            <person name="Wu J."/>
            <person name="Bartlett M.C."/>
            <person name="Ma D."/>
            <person name="Leeson R.L."/>
            <person name="Priest M."/>
            <person name="Young S.K."/>
            <person name="Love J.C."/>
        </authorList>
    </citation>
    <scope>NUCLEOTIDE SEQUENCE [LARGE SCALE GENOMIC DNA]</scope>
    <source>
        <strain evidence="4 5">ATCC 28485</strain>
    </source>
</reference>
<dbReference type="Proteomes" id="UP000094565">
    <property type="component" value="Chromosome 2"/>
</dbReference>
<sequence length="271" mass="30224">MQLQYLAVLCTLLLKVQSKNVVDFSRFGAAKISPDDTDLESRERKRVIGLQDNLQINTPKEGDSLVNILRKRDEHDEEQGVLKHDVVIPANAAAFGGSEDIEYTVIKPKTSQLLATTLTQLPEVSIFASYIRDNIDLTNELGADLKSNQILIFAPTDGAIKELSKKPWEWPSEITETNNLKDETSTANINNFVESHVVVTSDQGLNLEKGSNIGTVVLTTLNGHTINLFNSDRTFYISVDDQPKFPLKRIEVVSNGAVLIIDRALDWPERH</sequence>
<evidence type="ECO:0000259" key="3">
    <source>
        <dbReference type="PROSITE" id="PS50213"/>
    </source>
</evidence>
<dbReference type="Gene3D" id="2.30.180.10">
    <property type="entry name" value="FAS1 domain"/>
    <property type="match status" value="1"/>
</dbReference>
<dbReference type="PANTHER" id="PTHR28156">
    <property type="entry name" value="FAS1 DOMAIN-CONTAINING PROTEIN YDR262W"/>
    <property type="match status" value="1"/>
</dbReference>
<dbReference type="PROSITE" id="PS50213">
    <property type="entry name" value="FAS1"/>
    <property type="match status" value="1"/>
</dbReference>
<evidence type="ECO:0000256" key="2">
    <source>
        <dbReference type="SAM" id="SignalP"/>
    </source>
</evidence>
<evidence type="ECO:0000313" key="4">
    <source>
        <dbReference type="EMBL" id="ANZ76066.1"/>
    </source>
</evidence>
<name>A0A1B2JDF4_PICPA</name>
<dbReference type="OrthoDB" id="5551751at2759"/>
<dbReference type="EMBL" id="CP014585">
    <property type="protein sequence ID" value="ANZ76066.1"/>
    <property type="molecule type" value="Genomic_DNA"/>
</dbReference>
<dbReference type="InterPro" id="IPR036378">
    <property type="entry name" value="FAS1_dom_sf"/>
</dbReference>
<accession>A0A1B2JDF4</accession>
<feature type="chain" id="PRO_5008539403" evidence="2">
    <location>
        <begin position="19"/>
        <end position="271"/>
    </location>
</feature>
<dbReference type="PANTHER" id="PTHR28156:SF1">
    <property type="entry name" value="FAS1 DOMAIN-CONTAINING PROTEIN YDR262W"/>
    <property type="match status" value="1"/>
</dbReference>
<dbReference type="InterPro" id="IPR000782">
    <property type="entry name" value="FAS1_domain"/>
</dbReference>
<evidence type="ECO:0000313" key="5">
    <source>
        <dbReference type="Proteomes" id="UP000094565"/>
    </source>
</evidence>
<dbReference type="Pfam" id="PF02469">
    <property type="entry name" value="Fasciclin"/>
    <property type="match status" value="1"/>
</dbReference>